<dbReference type="AlphaFoldDB" id="A0A2P7Z678"/>
<name>A0A2P7Z678_9PEZI</name>
<comment type="caution">
    <text evidence="2">The sequence shown here is derived from an EMBL/GenBank/DDBJ whole genome shotgun (WGS) entry which is preliminary data.</text>
</comment>
<reference evidence="2 3" key="1">
    <citation type="submission" date="2017-05" db="EMBL/GenBank/DDBJ databases">
        <title>Draft genome sequence of Elsinoe australis.</title>
        <authorList>
            <person name="Cheng Q."/>
        </authorList>
    </citation>
    <scope>NUCLEOTIDE SEQUENCE [LARGE SCALE GENOMIC DNA]</scope>
    <source>
        <strain evidence="2 3">NL1</strain>
    </source>
</reference>
<organism evidence="2 3">
    <name type="scientific">Elsinoe australis</name>
    <dbReference type="NCBI Taxonomy" id="40998"/>
    <lineage>
        <taxon>Eukaryota</taxon>
        <taxon>Fungi</taxon>
        <taxon>Dikarya</taxon>
        <taxon>Ascomycota</taxon>
        <taxon>Pezizomycotina</taxon>
        <taxon>Dothideomycetes</taxon>
        <taxon>Dothideomycetidae</taxon>
        <taxon>Myriangiales</taxon>
        <taxon>Elsinoaceae</taxon>
        <taxon>Elsinoe</taxon>
    </lineage>
</organism>
<keyword evidence="3" id="KW-1185">Reference proteome</keyword>
<proteinExistence type="predicted"/>
<evidence type="ECO:0000313" key="3">
    <source>
        <dbReference type="Proteomes" id="UP000243723"/>
    </source>
</evidence>
<accession>A0A2P7Z678</accession>
<dbReference type="OrthoDB" id="1689567at2759"/>
<feature type="region of interest" description="Disordered" evidence="1">
    <location>
        <begin position="281"/>
        <end position="319"/>
    </location>
</feature>
<evidence type="ECO:0000256" key="1">
    <source>
        <dbReference type="SAM" id="MobiDB-lite"/>
    </source>
</evidence>
<sequence length="399" mass="44019">MALLAPTDFVAAGQACYKWRAATWNQTLLSAQLRRLGWSDIKWDVNTQRNILSREISLSPSVAAPTDCPDHACKSPFRKVTEASILPTKSQLMASRPDSSRDTSTWHISECSYYLIVSQGTAFCVQRLYSDGMQMVAIIDSGPSHSLCRRMTDSLYHDVQDHEYPYRHPQTFITTDAIWCIQPLGQHKHFLTDRRHVLALDPESKLLAMCTQPIFGGPSKLNLIFLFVPPDEPGQDGETILPGPTCFKAAAHLDHGVRIVAVYGDFVVLFSVSVDALAASPASPAPRANTRQQDNNSSTGSVESSTDVADTSDKAQKDGRPEWLEWWPEVCGNYSLTKLKEDSLPLPIQGRIVGRLPGIADMAIQVHTSKESDAMSGISTWAFCEDGRAVCWTAGSYND</sequence>
<protein>
    <submittedName>
        <fullName evidence="2">Uncharacterized protein</fullName>
    </submittedName>
</protein>
<dbReference type="Proteomes" id="UP000243723">
    <property type="component" value="Unassembled WGS sequence"/>
</dbReference>
<feature type="compositionally biased region" description="Polar residues" evidence="1">
    <location>
        <begin position="289"/>
        <end position="309"/>
    </location>
</feature>
<dbReference type="EMBL" id="NHZQ01000305">
    <property type="protein sequence ID" value="PSK43699.1"/>
    <property type="molecule type" value="Genomic_DNA"/>
</dbReference>
<gene>
    <name evidence="2" type="ORF">B9Z65_7213</name>
</gene>
<evidence type="ECO:0000313" key="2">
    <source>
        <dbReference type="EMBL" id="PSK43699.1"/>
    </source>
</evidence>